<dbReference type="Proteomes" id="UP000594454">
    <property type="component" value="Chromosome 3"/>
</dbReference>
<dbReference type="PROSITE" id="PS50262">
    <property type="entry name" value="G_PROTEIN_RECEP_F1_2"/>
    <property type="match status" value="1"/>
</dbReference>
<dbReference type="OMA" id="ETIFRCC"/>
<evidence type="ECO:0000256" key="6">
    <source>
        <dbReference type="ARBA" id="ARBA00023136"/>
    </source>
</evidence>
<dbReference type="PANTHER" id="PTHR24229:SF40">
    <property type="entry name" value="ALLATOSTATIN C RECEPTOR 1-RELATED"/>
    <property type="match status" value="1"/>
</dbReference>
<dbReference type="GO" id="GO:0042923">
    <property type="term" value="F:neuropeptide binding"/>
    <property type="evidence" value="ECO:0007669"/>
    <property type="project" value="TreeGrafter"/>
</dbReference>
<evidence type="ECO:0000256" key="8">
    <source>
        <dbReference type="ARBA" id="ARBA00023224"/>
    </source>
</evidence>
<evidence type="ECO:0000256" key="2">
    <source>
        <dbReference type="ARBA" id="ARBA00022475"/>
    </source>
</evidence>
<evidence type="ECO:0000256" key="3">
    <source>
        <dbReference type="ARBA" id="ARBA00022692"/>
    </source>
</evidence>
<dbReference type="CDD" id="cd00637">
    <property type="entry name" value="7tm_classA_rhodopsin-like"/>
    <property type="match status" value="1"/>
</dbReference>
<evidence type="ECO:0000256" key="4">
    <source>
        <dbReference type="ARBA" id="ARBA00022989"/>
    </source>
</evidence>
<dbReference type="Gene3D" id="1.20.1070.10">
    <property type="entry name" value="Rhodopsin 7-helix transmembrane proteins"/>
    <property type="match status" value="1"/>
</dbReference>
<dbReference type="EMBL" id="LR899011">
    <property type="protein sequence ID" value="CAD7086212.1"/>
    <property type="molecule type" value="Genomic_DNA"/>
</dbReference>
<feature type="transmembrane region" description="Helical" evidence="9">
    <location>
        <begin position="351"/>
        <end position="373"/>
    </location>
</feature>
<feature type="transmembrane region" description="Helical" evidence="9">
    <location>
        <begin position="138"/>
        <end position="161"/>
    </location>
</feature>
<evidence type="ECO:0000256" key="1">
    <source>
        <dbReference type="ARBA" id="ARBA00004651"/>
    </source>
</evidence>
<keyword evidence="7" id="KW-0675">Receptor</keyword>
<evidence type="ECO:0000313" key="11">
    <source>
        <dbReference type="EMBL" id="CAD7086212.1"/>
    </source>
</evidence>
<evidence type="ECO:0000313" key="12">
    <source>
        <dbReference type="Proteomes" id="UP000594454"/>
    </source>
</evidence>
<organism evidence="11 12">
    <name type="scientific">Hermetia illucens</name>
    <name type="common">Black soldier fly</name>
    <dbReference type="NCBI Taxonomy" id="343691"/>
    <lineage>
        <taxon>Eukaryota</taxon>
        <taxon>Metazoa</taxon>
        <taxon>Ecdysozoa</taxon>
        <taxon>Arthropoda</taxon>
        <taxon>Hexapoda</taxon>
        <taxon>Insecta</taxon>
        <taxon>Pterygota</taxon>
        <taxon>Neoptera</taxon>
        <taxon>Endopterygota</taxon>
        <taxon>Diptera</taxon>
        <taxon>Brachycera</taxon>
        <taxon>Stratiomyomorpha</taxon>
        <taxon>Stratiomyidae</taxon>
        <taxon>Hermetiinae</taxon>
        <taxon>Hermetia</taxon>
    </lineage>
</organism>
<evidence type="ECO:0000256" key="5">
    <source>
        <dbReference type="ARBA" id="ARBA00023040"/>
    </source>
</evidence>
<proteinExistence type="predicted"/>
<dbReference type="OrthoDB" id="6760977at2759"/>
<evidence type="ECO:0000256" key="9">
    <source>
        <dbReference type="SAM" id="Phobius"/>
    </source>
</evidence>
<accession>A0A7R8YUI0</accession>
<feature type="transmembrane region" description="Helical" evidence="9">
    <location>
        <begin position="95"/>
        <end position="118"/>
    </location>
</feature>
<feature type="transmembrane region" description="Helical" evidence="9">
    <location>
        <begin position="214"/>
        <end position="239"/>
    </location>
</feature>
<comment type="subcellular location">
    <subcellularLocation>
        <location evidence="1">Cell membrane</location>
        <topology evidence="1">Multi-pass membrane protein</topology>
    </subcellularLocation>
</comment>
<gene>
    <name evidence="11" type="ORF">HERILL_LOCUS9004</name>
</gene>
<dbReference type="GO" id="GO:0004930">
    <property type="term" value="F:G protein-coupled receptor activity"/>
    <property type="evidence" value="ECO:0007669"/>
    <property type="project" value="UniProtKB-KW"/>
</dbReference>
<protein>
    <recommendedName>
        <fullName evidence="10">G-protein coupled receptors family 1 profile domain-containing protein</fullName>
    </recommendedName>
</protein>
<dbReference type="GO" id="GO:0005886">
    <property type="term" value="C:plasma membrane"/>
    <property type="evidence" value="ECO:0007669"/>
    <property type="project" value="UniProtKB-SubCell"/>
</dbReference>
<dbReference type="SUPFAM" id="SSF81321">
    <property type="entry name" value="Family A G protein-coupled receptor-like"/>
    <property type="match status" value="2"/>
</dbReference>
<keyword evidence="8" id="KW-0807">Transducer</keyword>
<keyword evidence="5" id="KW-0297">G-protein coupled receptor</keyword>
<sequence>MIGKNESVSDIVQQVFNGSSPRDEDQFDFRTNASQYGLRNVNSVGVDGGLEGDDKLIVDNYYIWMFLATFGTTGILLNLMIIYGLLRAKCNGARYYLLQLAFCDIVTLSICGLELIYINYQRWIVSAELCPVYLGLESFTSTASIYFIIALNLHAISVYNLTIDTIERRNLAENEYTQLEADPGENDNYEIAIDVRERRSLTIDYGQRKRGIPVLLPALFIWFLGASMAIPLFVFGSVIPSEADPVICGVMNFDRHSNLIMQIFVGVIRILVPTICLHVSIGWVLYKLHCTKMKLESCGLEENATHVLKLAVLLASTLAIFGMQKIYGSLFFEILSTPFMHFKYPFMDRTIGIAFSSLSFVLPALRPVMYLVMDRRLFETIFRCCRGNSRKSHLEAVEVDFE</sequence>
<feature type="domain" description="G-protein coupled receptors family 1 profile" evidence="10">
    <location>
        <begin position="74"/>
        <end position="370"/>
    </location>
</feature>
<feature type="transmembrane region" description="Helical" evidence="9">
    <location>
        <begin position="307"/>
        <end position="331"/>
    </location>
</feature>
<keyword evidence="4 9" id="KW-1133">Transmembrane helix</keyword>
<evidence type="ECO:0000256" key="7">
    <source>
        <dbReference type="ARBA" id="ARBA00023170"/>
    </source>
</evidence>
<dbReference type="PANTHER" id="PTHR24229">
    <property type="entry name" value="NEUROPEPTIDES RECEPTOR"/>
    <property type="match status" value="1"/>
</dbReference>
<dbReference type="AlphaFoldDB" id="A0A7R8YUI0"/>
<keyword evidence="3 9" id="KW-0812">Transmembrane</keyword>
<dbReference type="GO" id="GO:0007218">
    <property type="term" value="P:neuropeptide signaling pathway"/>
    <property type="evidence" value="ECO:0007669"/>
    <property type="project" value="TreeGrafter"/>
</dbReference>
<keyword evidence="12" id="KW-1185">Reference proteome</keyword>
<evidence type="ECO:0000259" key="10">
    <source>
        <dbReference type="PROSITE" id="PS50262"/>
    </source>
</evidence>
<feature type="transmembrane region" description="Helical" evidence="9">
    <location>
        <begin position="259"/>
        <end position="286"/>
    </location>
</feature>
<keyword evidence="2" id="KW-1003">Cell membrane</keyword>
<dbReference type="GO" id="GO:0043005">
    <property type="term" value="C:neuron projection"/>
    <property type="evidence" value="ECO:0007669"/>
    <property type="project" value="TreeGrafter"/>
</dbReference>
<dbReference type="InterPro" id="IPR017452">
    <property type="entry name" value="GPCR_Rhodpsn_7TM"/>
</dbReference>
<feature type="transmembrane region" description="Helical" evidence="9">
    <location>
        <begin position="61"/>
        <end position="83"/>
    </location>
</feature>
<dbReference type="InParanoid" id="A0A7R8YUI0"/>
<reference evidence="11 12" key="1">
    <citation type="submission" date="2020-11" db="EMBL/GenBank/DDBJ databases">
        <authorList>
            <person name="Wallbank WR R."/>
            <person name="Pardo Diaz C."/>
            <person name="Kozak K."/>
            <person name="Martin S."/>
            <person name="Jiggins C."/>
            <person name="Moest M."/>
            <person name="Warren A I."/>
            <person name="Generalovic N T."/>
            <person name="Byers J.R.P. K."/>
            <person name="Montejo-Kovacevich G."/>
            <person name="Yen C E."/>
        </authorList>
    </citation>
    <scope>NUCLEOTIDE SEQUENCE [LARGE SCALE GENOMIC DNA]</scope>
</reference>
<name>A0A7R8YUI0_HERIL</name>
<keyword evidence="6 9" id="KW-0472">Membrane</keyword>